<keyword evidence="4 5" id="KW-0472">Membrane</keyword>
<dbReference type="Proteomes" id="UP000265020">
    <property type="component" value="Unassembled WGS sequence"/>
</dbReference>
<sequence>MLILLLGIVFLHIAALVLLFVSTIVSVNGTADLWKNCTLDAMGYVCSGASTGGRTAACFSTFSRQVLYLHVFHALLFYASSSGLFVMSGAIIYTVMSPGWVPKDNTFGYSYILAWVAFPLALISGLIYVILRKRE</sequence>
<dbReference type="Ensembl" id="ENSCVAT00000032245.1">
    <property type="protein sequence ID" value="ENSCVAP00000031233.1"/>
    <property type="gene ID" value="ENSCVAG00000020356.1"/>
</dbReference>
<feature type="transmembrane region" description="Helical" evidence="5">
    <location>
        <begin position="108"/>
        <end position="131"/>
    </location>
</feature>
<keyword evidence="7" id="KW-1185">Reference proteome</keyword>
<dbReference type="OMA" id="NCTLDAM"/>
<dbReference type="InterPro" id="IPR004031">
    <property type="entry name" value="PMP22/EMP/MP20/Claudin"/>
</dbReference>
<evidence type="ECO:0000313" key="6">
    <source>
        <dbReference type="Ensembl" id="ENSCVAP00000031233.1"/>
    </source>
</evidence>
<dbReference type="AlphaFoldDB" id="A0A3Q2EFB9"/>
<keyword evidence="3 5" id="KW-1133">Transmembrane helix</keyword>
<dbReference type="STRING" id="28743.ENSCVAP00000031233"/>
<dbReference type="GO" id="GO:0016020">
    <property type="term" value="C:membrane"/>
    <property type="evidence" value="ECO:0007669"/>
    <property type="project" value="UniProtKB-SubCell"/>
</dbReference>
<dbReference type="Pfam" id="PF00822">
    <property type="entry name" value="PMP22_Claudin"/>
    <property type="match status" value="1"/>
</dbReference>
<evidence type="ECO:0000256" key="5">
    <source>
        <dbReference type="SAM" id="Phobius"/>
    </source>
</evidence>
<evidence type="ECO:0000256" key="3">
    <source>
        <dbReference type="ARBA" id="ARBA00022989"/>
    </source>
</evidence>
<name>A0A3Q2EFB9_CYPVA</name>
<dbReference type="GeneTree" id="ENSGT00940000179643"/>
<evidence type="ECO:0000256" key="1">
    <source>
        <dbReference type="ARBA" id="ARBA00004141"/>
    </source>
</evidence>
<reference evidence="6" key="2">
    <citation type="submission" date="2025-09" db="UniProtKB">
        <authorList>
            <consortium name="Ensembl"/>
        </authorList>
    </citation>
    <scope>IDENTIFICATION</scope>
</reference>
<comment type="subcellular location">
    <subcellularLocation>
        <location evidence="1">Membrane</location>
        <topology evidence="1">Multi-pass membrane protein</topology>
    </subcellularLocation>
</comment>
<evidence type="ECO:0000256" key="4">
    <source>
        <dbReference type="ARBA" id="ARBA00023136"/>
    </source>
</evidence>
<protein>
    <submittedName>
        <fullName evidence="6">Peripheral myelin protein 22-like</fullName>
    </submittedName>
</protein>
<organism evidence="6 7">
    <name type="scientific">Cyprinodon variegatus</name>
    <name type="common">Sheepshead minnow</name>
    <dbReference type="NCBI Taxonomy" id="28743"/>
    <lineage>
        <taxon>Eukaryota</taxon>
        <taxon>Metazoa</taxon>
        <taxon>Chordata</taxon>
        <taxon>Craniata</taxon>
        <taxon>Vertebrata</taxon>
        <taxon>Euteleostomi</taxon>
        <taxon>Actinopterygii</taxon>
        <taxon>Neopterygii</taxon>
        <taxon>Teleostei</taxon>
        <taxon>Neoteleostei</taxon>
        <taxon>Acanthomorphata</taxon>
        <taxon>Ovalentaria</taxon>
        <taxon>Atherinomorphae</taxon>
        <taxon>Cyprinodontiformes</taxon>
        <taxon>Cyprinodontidae</taxon>
        <taxon>Cyprinodon</taxon>
    </lineage>
</organism>
<proteinExistence type="predicted"/>
<evidence type="ECO:0000313" key="7">
    <source>
        <dbReference type="Proteomes" id="UP000265020"/>
    </source>
</evidence>
<feature type="transmembrane region" description="Helical" evidence="5">
    <location>
        <begin position="74"/>
        <end position="96"/>
    </location>
</feature>
<evidence type="ECO:0000256" key="2">
    <source>
        <dbReference type="ARBA" id="ARBA00022692"/>
    </source>
</evidence>
<keyword evidence="2 5" id="KW-0812">Transmembrane</keyword>
<accession>A0A3Q2EFB9</accession>
<reference evidence="6" key="1">
    <citation type="submission" date="2025-08" db="UniProtKB">
        <authorList>
            <consortium name="Ensembl"/>
        </authorList>
    </citation>
    <scope>IDENTIFICATION</scope>
</reference>